<dbReference type="EMBL" id="JANUCP010000003">
    <property type="protein sequence ID" value="MCS3919471.1"/>
    <property type="molecule type" value="Genomic_DNA"/>
</dbReference>
<proteinExistence type="predicted"/>
<dbReference type="SFLD" id="SFLDS00003">
    <property type="entry name" value="Haloacid_Dehalogenase"/>
    <property type="match status" value="1"/>
</dbReference>
<gene>
    <name evidence="1" type="ORF">M2350_001884</name>
</gene>
<dbReference type="NCBIfam" id="TIGR01549">
    <property type="entry name" value="HAD-SF-IA-v1"/>
    <property type="match status" value="1"/>
</dbReference>
<reference evidence="1 2" key="1">
    <citation type="submission" date="2022-08" db="EMBL/GenBank/DDBJ databases">
        <title>Bacterial and archaeal communities from various locations to study Microbial Dark Matter (Phase II).</title>
        <authorList>
            <person name="Stepanauskas R."/>
        </authorList>
    </citation>
    <scope>NUCLEOTIDE SEQUENCE [LARGE SCALE GENOMIC DNA]</scope>
    <source>
        <strain evidence="1 2">PD1</strain>
    </source>
</reference>
<dbReference type="Gene3D" id="3.40.50.1000">
    <property type="entry name" value="HAD superfamily/HAD-like"/>
    <property type="match status" value="1"/>
</dbReference>
<dbReference type="Proteomes" id="UP001204798">
    <property type="component" value="Unassembled WGS sequence"/>
</dbReference>
<evidence type="ECO:0000313" key="2">
    <source>
        <dbReference type="Proteomes" id="UP001204798"/>
    </source>
</evidence>
<dbReference type="InterPro" id="IPR023214">
    <property type="entry name" value="HAD_sf"/>
</dbReference>
<name>A0ABT2ENE1_9BACT</name>
<dbReference type="Pfam" id="PF00702">
    <property type="entry name" value="Hydrolase"/>
    <property type="match status" value="1"/>
</dbReference>
<keyword evidence="2" id="KW-1185">Reference proteome</keyword>
<dbReference type="PANTHER" id="PTHR43434:SF1">
    <property type="entry name" value="PHOSPHOGLYCOLATE PHOSPHATASE"/>
    <property type="match status" value="1"/>
</dbReference>
<comment type="caution">
    <text evidence="1">The sequence shown here is derived from an EMBL/GenBank/DDBJ whole genome shotgun (WGS) entry which is preliminary data.</text>
</comment>
<dbReference type="GO" id="GO:0016787">
    <property type="term" value="F:hydrolase activity"/>
    <property type="evidence" value="ECO:0007669"/>
    <property type="project" value="UniProtKB-KW"/>
</dbReference>
<accession>A0ABT2ENE1</accession>
<dbReference type="InterPro" id="IPR006439">
    <property type="entry name" value="HAD-SF_hydro_IA"/>
</dbReference>
<keyword evidence="1" id="KW-0378">Hydrolase</keyword>
<dbReference type="PANTHER" id="PTHR43434">
    <property type="entry name" value="PHOSPHOGLYCOLATE PHOSPHATASE"/>
    <property type="match status" value="1"/>
</dbReference>
<dbReference type="InterPro" id="IPR036412">
    <property type="entry name" value="HAD-like_sf"/>
</dbReference>
<dbReference type="SFLD" id="SFLDG01129">
    <property type="entry name" value="C1.5:_HAD__Beta-PGM__Phosphata"/>
    <property type="match status" value="1"/>
</dbReference>
<evidence type="ECO:0000313" key="1">
    <source>
        <dbReference type="EMBL" id="MCS3919471.1"/>
    </source>
</evidence>
<dbReference type="SUPFAM" id="SSF56784">
    <property type="entry name" value="HAD-like"/>
    <property type="match status" value="1"/>
</dbReference>
<sequence length="355" mass="40361">MSSEFASRMEGTLMVKQELLYLMPKVEALIFDIDGVLVDASESYRLAVCEAVRFFVERELGWVVDAPPLTPDEVDMFKRAGGFNNDWDLTQAAALFLLFKSLKHGVKRVSSLRRLRPSLEEFLAEVSAEGGGLSSAEKIVVDNLELRQRRDLARLWKRRLLVQLAQEFYAGRKWCPRLFGFEPQYVDIDAGFLERERSLIDLSLLPRDMKFGILTGRAKRETVLALERLGLLSVIPEDFWVTDDDPIRKPDPKALSVLMDKMGAMSAIYVGDTVDDLKMVNDYKANARPHDPVVWVCMTLTGPNGEKNRTFFLEQGADIIATDVNALLGYLKRVRERSREIGNGRGKSWMQEHAR</sequence>
<organism evidence="1 2">
    <name type="scientific">Candidatus Fervidibacter sacchari</name>
    <dbReference type="NCBI Taxonomy" id="1448929"/>
    <lineage>
        <taxon>Bacteria</taxon>
        <taxon>Candidatus Fervidibacterota</taxon>
        <taxon>Candidatus Fervidibacter</taxon>
    </lineage>
</organism>
<dbReference type="RefSeq" id="WP_259095914.1">
    <property type="nucleotide sequence ID" value="NZ_CP130454.1"/>
</dbReference>
<dbReference type="CDD" id="cd01427">
    <property type="entry name" value="HAD_like"/>
    <property type="match status" value="1"/>
</dbReference>
<dbReference type="InterPro" id="IPR050155">
    <property type="entry name" value="HAD-like_hydrolase_sf"/>
</dbReference>
<protein>
    <submittedName>
        <fullName evidence="1">HAD superfamily hydrolase (TIGR01548 family)</fullName>
    </submittedName>
</protein>